<dbReference type="InterPro" id="IPR007737">
    <property type="entry name" value="Mga_HTH"/>
</dbReference>
<reference evidence="2 3" key="1">
    <citation type="submission" date="2015-06" db="EMBL/GenBank/DDBJ databases">
        <title>The Genome Sequence of Enterococcus durans 4EA1.</title>
        <authorList>
            <consortium name="The Broad Institute Genomics Platform"/>
            <consortium name="The Broad Institute Genome Sequencing Center for Infectious Disease"/>
            <person name="Earl A.M."/>
            <person name="Van Tyne D."/>
            <person name="Lebreton F."/>
            <person name="Saavedra J.T."/>
            <person name="Gilmore M.S."/>
            <person name="Manson Mcguire A."/>
            <person name="Clock S."/>
            <person name="Crupain M."/>
            <person name="Rangan U."/>
            <person name="Young S."/>
            <person name="Abouelleil A."/>
            <person name="Cao P."/>
            <person name="Chapman S.B."/>
            <person name="Griggs A."/>
            <person name="Priest M."/>
            <person name="Shea T."/>
            <person name="Wortman J."/>
            <person name="Nusbaum C."/>
            <person name="Birren B."/>
        </authorList>
    </citation>
    <scope>NUCLEOTIDE SEQUENCE [LARGE SCALE GENOMIC DNA]</scope>
    <source>
        <strain evidence="2 3">4EA1</strain>
    </source>
</reference>
<dbReference type="Pfam" id="PF05043">
    <property type="entry name" value="Mga"/>
    <property type="match status" value="1"/>
</dbReference>
<organism evidence="2 3">
    <name type="scientific">Enterococcus durans</name>
    <dbReference type="NCBI Taxonomy" id="53345"/>
    <lineage>
        <taxon>Bacteria</taxon>
        <taxon>Bacillati</taxon>
        <taxon>Bacillota</taxon>
        <taxon>Bacilli</taxon>
        <taxon>Lactobacillales</taxon>
        <taxon>Enterococcaceae</taxon>
        <taxon>Enterococcus</taxon>
    </lineage>
</organism>
<evidence type="ECO:0000259" key="1">
    <source>
        <dbReference type="Pfam" id="PF05043"/>
    </source>
</evidence>
<dbReference type="Proteomes" id="UP000252797">
    <property type="component" value="Unassembled WGS sequence"/>
</dbReference>
<name>A0A367CAZ9_9ENTE</name>
<dbReference type="STRING" id="53345.LIU_01495"/>
<proteinExistence type="predicted"/>
<evidence type="ECO:0000313" key="2">
    <source>
        <dbReference type="EMBL" id="RCA09666.1"/>
    </source>
</evidence>
<evidence type="ECO:0000313" key="3">
    <source>
        <dbReference type="Proteomes" id="UP000252797"/>
    </source>
</evidence>
<gene>
    <name evidence="2" type="ORF">EA71_02983</name>
</gene>
<comment type="caution">
    <text evidence="2">The sequence shown here is derived from an EMBL/GenBank/DDBJ whole genome shotgun (WGS) entry which is preliminary data.</text>
</comment>
<dbReference type="AlphaFoldDB" id="A0A367CAZ9"/>
<sequence>MKGGEKRFLLFKNLKKMTKEPSILEKSSERQIKLALILGMSDSDCDTLAQQLNITKKTLLSDVVFFNHTYSPIAINIDQYQITSLNIPSDQNLEDLMKQILNHSTNIQILKHIFIEEITLSKLSEMLFLSETSIRRIILKINTYFKSKKLPISIHLTTKPKIIGDEIFIRHFFCSMFRELYPPQHLPHFEHLFEILKRYYEKSNSATDISTYKLILNSYYFYISLIRIGHHHLVEVSPTENYSTTSIFFDLLQKNTVLCSIIEKNYQCKITRAAIQDIIQSGIYLFENRADNHKKNEWDQLHTLAQRFYTQLNIIAPLSTEEKQQLQDFLHFNQELQSFKTTYIEILSDLLIKHSPKLLVAYDTAIEDAGLTNIKKNHFLYEELLLELITLSPQLLATLFPHKAHFSILIISYQEERILSFYKQLLLKKLPALHSIDTYKGNIFKLDYQEINQYDLILTDIELNKSRITTQMLKISKVPISSFWNNLEEILYT</sequence>
<feature type="domain" description="Mga helix-turn-helix" evidence="1">
    <location>
        <begin position="91"/>
        <end position="177"/>
    </location>
</feature>
<protein>
    <recommendedName>
        <fullName evidence="1">Mga helix-turn-helix domain-containing protein</fullName>
    </recommendedName>
</protein>
<dbReference type="EMBL" id="LEPB01000007">
    <property type="protein sequence ID" value="RCA09666.1"/>
    <property type="molecule type" value="Genomic_DNA"/>
</dbReference>
<accession>A0A367CAZ9</accession>